<reference evidence="2" key="1">
    <citation type="journal article" date="2014" name="Int. J. Syst. Evol. Microbiol.">
        <title>Complete genome sequence of Corynebacterium casei LMG S-19264T (=DSM 44701T), isolated from a smear-ripened cheese.</title>
        <authorList>
            <consortium name="US DOE Joint Genome Institute (JGI-PGF)"/>
            <person name="Walter F."/>
            <person name="Albersmeier A."/>
            <person name="Kalinowski J."/>
            <person name="Ruckert C."/>
        </authorList>
    </citation>
    <scope>NUCLEOTIDE SEQUENCE</scope>
    <source>
        <strain evidence="2">JCM 19831</strain>
    </source>
</reference>
<gene>
    <name evidence="2" type="ORF">GCM10007977_081160</name>
</gene>
<dbReference type="RefSeq" id="WP_190255376.1">
    <property type="nucleotide sequence ID" value="NZ_BMPI01000055.1"/>
</dbReference>
<feature type="region of interest" description="Disordered" evidence="1">
    <location>
        <begin position="1"/>
        <end position="66"/>
    </location>
</feature>
<protein>
    <submittedName>
        <fullName evidence="2">Uncharacterized protein</fullName>
    </submittedName>
</protein>
<proteinExistence type="predicted"/>
<name>A0A917UAR9_9ACTN</name>
<accession>A0A917UAR9</accession>
<evidence type="ECO:0000313" key="3">
    <source>
        <dbReference type="Proteomes" id="UP000642070"/>
    </source>
</evidence>
<sequence length="128" mass="13929">MSEYGEFQTGMESGELEQLHQESGSEQDYNSEFGVYAQDSASAESTDFETGRHVEYEDPSGARYEETEYTNYSHDEAETDSVFAADGSEQSSSADFSSMDALRAQFQSNFAQGTQFSGGDAGLSIASN</sequence>
<dbReference type="AlphaFoldDB" id="A0A917UAR9"/>
<dbReference type="EMBL" id="BMPI01000055">
    <property type="protein sequence ID" value="GGM67249.1"/>
    <property type="molecule type" value="Genomic_DNA"/>
</dbReference>
<dbReference type="Proteomes" id="UP000642070">
    <property type="component" value="Unassembled WGS sequence"/>
</dbReference>
<reference evidence="2" key="2">
    <citation type="submission" date="2020-09" db="EMBL/GenBank/DDBJ databases">
        <authorList>
            <person name="Sun Q."/>
            <person name="Ohkuma M."/>
        </authorList>
    </citation>
    <scope>NUCLEOTIDE SEQUENCE</scope>
    <source>
        <strain evidence="2">JCM 19831</strain>
    </source>
</reference>
<keyword evidence="3" id="KW-1185">Reference proteome</keyword>
<evidence type="ECO:0000256" key="1">
    <source>
        <dbReference type="SAM" id="MobiDB-lite"/>
    </source>
</evidence>
<feature type="compositionally biased region" description="Polar residues" evidence="1">
    <location>
        <begin position="21"/>
        <end position="30"/>
    </location>
</feature>
<evidence type="ECO:0000313" key="2">
    <source>
        <dbReference type="EMBL" id="GGM67249.1"/>
    </source>
</evidence>
<comment type="caution">
    <text evidence="2">The sequence shown here is derived from an EMBL/GenBank/DDBJ whole genome shotgun (WGS) entry which is preliminary data.</text>
</comment>
<organism evidence="2 3">
    <name type="scientific">Dactylosporangium sucinum</name>
    <dbReference type="NCBI Taxonomy" id="1424081"/>
    <lineage>
        <taxon>Bacteria</taxon>
        <taxon>Bacillati</taxon>
        <taxon>Actinomycetota</taxon>
        <taxon>Actinomycetes</taxon>
        <taxon>Micromonosporales</taxon>
        <taxon>Micromonosporaceae</taxon>
        <taxon>Dactylosporangium</taxon>
    </lineage>
</organism>